<keyword evidence="2" id="KW-1185">Reference proteome</keyword>
<accession>A0A1I4CHR8</accession>
<sequence length="115" mass="13114">MTDEWEAGTLFELLGDELARTILALTSVEALSADALSDRCQSSQPTVYRRLDELQAYDLLKERTEYDADGNHYKTYECRLEEVCVGVDDGSFTVDLRVRRNVVDTVDEADDSERR</sequence>
<gene>
    <name evidence="1" type="ORF">SAMN04487950_1179</name>
</gene>
<proteinExistence type="predicted"/>
<dbReference type="InterPro" id="IPR036390">
    <property type="entry name" value="WH_DNA-bd_sf"/>
</dbReference>
<dbReference type="Pfam" id="PF12840">
    <property type="entry name" value="HTH_20"/>
    <property type="match status" value="1"/>
</dbReference>
<dbReference type="Gene3D" id="1.10.10.10">
    <property type="entry name" value="Winged helix-like DNA-binding domain superfamily/Winged helix DNA-binding domain"/>
    <property type="match status" value="1"/>
</dbReference>
<organism evidence="1 2">
    <name type="scientific">Halogranum rubrum</name>
    <dbReference type="NCBI Taxonomy" id="553466"/>
    <lineage>
        <taxon>Archaea</taxon>
        <taxon>Methanobacteriati</taxon>
        <taxon>Methanobacteriota</taxon>
        <taxon>Stenosarchaea group</taxon>
        <taxon>Halobacteria</taxon>
        <taxon>Halobacteriales</taxon>
        <taxon>Haloferacaceae</taxon>
    </lineage>
</organism>
<dbReference type="InterPro" id="IPR036388">
    <property type="entry name" value="WH-like_DNA-bd_sf"/>
</dbReference>
<name>A0A1I4CHR8_9EURY</name>
<dbReference type="CDD" id="cd00090">
    <property type="entry name" value="HTH_ARSR"/>
    <property type="match status" value="1"/>
</dbReference>
<dbReference type="EMBL" id="FOTC01000001">
    <property type="protein sequence ID" value="SFK80485.1"/>
    <property type="molecule type" value="Genomic_DNA"/>
</dbReference>
<reference evidence="2" key="1">
    <citation type="submission" date="2016-10" db="EMBL/GenBank/DDBJ databases">
        <authorList>
            <person name="Varghese N."/>
            <person name="Submissions S."/>
        </authorList>
    </citation>
    <scope>NUCLEOTIDE SEQUENCE [LARGE SCALE GENOMIC DNA]</scope>
    <source>
        <strain evidence="2">CGMCC 1.7738</strain>
    </source>
</reference>
<dbReference type="RefSeq" id="WP_089866919.1">
    <property type="nucleotide sequence ID" value="NZ_FOTC01000001.1"/>
</dbReference>
<dbReference type="SUPFAM" id="SSF46785">
    <property type="entry name" value="Winged helix' DNA-binding domain"/>
    <property type="match status" value="1"/>
</dbReference>
<evidence type="ECO:0000313" key="1">
    <source>
        <dbReference type="EMBL" id="SFK80485.1"/>
    </source>
</evidence>
<dbReference type="InterPro" id="IPR011991">
    <property type="entry name" value="ArsR-like_HTH"/>
</dbReference>
<dbReference type="AlphaFoldDB" id="A0A1I4CHR8"/>
<evidence type="ECO:0000313" key="2">
    <source>
        <dbReference type="Proteomes" id="UP000199607"/>
    </source>
</evidence>
<protein>
    <submittedName>
        <fullName evidence="1">Helix-turn-helix domain-containing protein</fullName>
    </submittedName>
</protein>
<dbReference type="Proteomes" id="UP000199607">
    <property type="component" value="Unassembled WGS sequence"/>
</dbReference>